<protein>
    <submittedName>
        <fullName evidence="1">Uncharacterized protein</fullName>
    </submittedName>
</protein>
<evidence type="ECO:0000313" key="2">
    <source>
        <dbReference type="Proteomes" id="UP000822476"/>
    </source>
</evidence>
<dbReference type="Proteomes" id="UP000822476">
    <property type="component" value="Unassembled WGS sequence"/>
</dbReference>
<accession>A0A8S9YP83</accession>
<evidence type="ECO:0000313" key="1">
    <source>
        <dbReference type="EMBL" id="KAF7254823.1"/>
    </source>
</evidence>
<reference evidence="1" key="1">
    <citation type="submission" date="2019-07" db="EMBL/GenBank/DDBJ databases">
        <title>Annotation for the trematode Paragonimus miyazaki's.</title>
        <authorList>
            <person name="Choi Y.-J."/>
        </authorList>
    </citation>
    <scope>NUCLEOTIDE SEQUENCE</scope>
    <source>
        <strain evidence="1">Japan</strain>
    </source>
</reference>
<dbReference type="AlphaFoldDB" id="A0A8S9YP83"/>
<proteinExistence type="predicted"/>
<keyword evidence="2" id="KW-1185">Reference proteome</keyword>
<comment type="caution">
    <text evidence="1">The sequence shown here is derived from an EMBL/GenBank/DDBJ whole genome shotgun (WGS) entry which is preliminary data.</text>
</comment>
<gene>
    <name evidence="1" type="ORF">EG68_07315</name>
</gene>
<organism evidence="1 2">
    <name type="scientific">Paragonimus skrjabini miyazakii</name>
    <dbReference type="NCBI Taxonomy" id="59628"/>
    <lineage>
        <taxon>Eukaryota</taxon>
        <taxon>Metazoa</taxon>
        <taxon>Spiralia</taxon>
        <taxon>Lophotrochozoa</taxon>
        <taxon>Platyhelminthes</taxon>
        <taxon>Trematoda</taxon>
        <taxon>Digenea</taxon>
        <taxon>Plagiorchiida</taxon>
        <taxon>Troglotremata</taxon>
        <taxon>Troglotrematidae</taxon>
        <taxon>Paragonimus</taxon>
    </lineage>
</organism>
<sequence length="56" mass="6565">MENMFTKNAPDIDSMSTMTQMLSAYLRLPKSKYSSIFHPNKHHPTTVIIRRISRLQ</sequence>
<dbReference type="EMBL" id="JTDE01004615">
    <property type="protein sequence ID" value="KAF7254823.1"/>
    <property type="molecule type" value="Genomic_DNA"/>
</dbReference>
<name>A0A8S9YP83_9TREM</name>